<feature type="transmembrane region" description="Helical" evidence="1">
    <location>
        <begin position="12"/>
        <end position="29"/>
    </location>
</feature>
<feature type="transmembrane region" description="Helical" evidence="1">
    <location>
        <begin position="320"/>
        <end position="340"/>
    </location>
</feature>
<name>A0A6J6XAZ5_9ZZZZ</name>
<feature type="transmembrane region" description="Helical" evidence="1">
    <location>
        <begin position="115"/>
        <end position="133"/>
    </location>
</feature>
<sequence>MNINAFTRRQFYGSVGVVAIISFALSLWINRHTWFIGDDFAILTDRYFAASDGNWSQALLLPHNDHLVALPILVFIGLGNVFGLDNHLVYMLPAIFMHIAILLAVAIILKKRCASTLTALSAVCCVAFMSAGYEVLMMATNMAHVAPIFLGLYQLILVDHDGDISKRDIVATLLGVIAVICAGTSIPLIVMIALFLVLQRQYKRAVLIAVPPAALWLMWFVEYGTLNHGVKGDTQYTTFNKTEQIAQYVIKGLQGSLEAISHIGGSSTFLIVLCFLGLHKKSIKSKTILMPFCMAVGSVMFYFITGFSRVTFGSPVSSRYVYLGAIFIIPLVFIGIESLLEQVASRHIFTIVATVWISAMGIIGFLAATESSPYTYQARREAIESMRDLVASGATDLAGAPSPVFDPNLTVDWIKRLVDNNMWNGK</sequence>
<feature type="transmembrane region" description="Helical" evidence="1">
    <location>
        <begin position="169"/>
        <end position="198"/>
    </location>
</feature>
<reference evidence="2" key="1">
    <citation type="submission" date="2020-05" db="EMBL/GenBank/DDBJ databases">
        <authorList>
            <person name="Chiriac C."/>
            <person name="Salcher M."/>
            <person name="Ghai R."/>
            <person name="Kavagutti S V."/>
        </authorList>
    </citation>
    <scope>NUCLEOTIDE SEQUENCE</scope>
</reference>
<feature type="transmembrane region" description="Helical" evidence="1">
    <location>
        <begin position="90"/>
        <end position="109"/>
    </location>
</feature>
<gene>
    <name evidence="2" type="ORF">UFOPK2975_00643</name>
</gene>
<feature type="transmembrane region" description="Helical" evidence="1">
    <location>
        <begin position="288"/>
        <end position="308"/>
    </location>
</feature>
<evidence type="ECO:0000313" key="2">
    <source>
        <dbReference type="EMBL" id="CAB4791217.1"/>
    </source>
</evidence>
<proteinExistence type="predicted"/>
<organism evidence="2">
    <name type="scientific">freshwater metagenome</name>
    <dbReference type="NCBI Taxonomy" id="449393"/>
    <lineage>
        <taxon>unclassified sequences</taxon>
        <taxon>metagenomes</taxon>
        <taxon>ecological metagenomes</taxon>
    </lineage>
</organism>
<feature type="transmembrane region" description="Helical" evidence="1">
    <location>
        <begin position="347"/>
        <end position="368"/>
    </location>
</feature>
<accession>A0A6J6XAZ5</accession>
<feature type="transmembrane region" description="Helical" evidence="1">
    <location>
        <begin position="259"/>
        <end position="276"/>
    </location>
</feature>
<dbReference type="EMBL" id="CAFAAG010000037">
    <property type="protein sequence ID" value="CAB4791217.1"/>
    <property type="molecule type" value="Genomic_DNA"/>
</dbReference>
<keyword evidence="1" id="KW-1133">Transmembrane helix</keyword>
<keyword evidence="1" id="KW-0472">Membrane</keyword>
<feature type="transmembrane region" description="Helical" evidence="1">
    <location>
        <begin position="205"/>
        <end position="221"/>
    </location>
</feature>
<evidence type="ECO:0000256" key="1">
    <source>
        <dbReference type="SAM" id="Phobius"/>
    </source>
</evidence>
<dbReference type="AlphaFoldDB" id="A0A6J6XAZ5"/>
<keyword evidence="1" id="KW-0812">Transmembrane</keyword>
<protein>
    <submittedName>
        <fullName evidence="2">Unannotated protein</fullName>
    </submittedName>
</protein>